<keyword evidence="3" id="KW-0963">Cytoplasm</keyword>
<evidence type="ECO:0000256" key="2">
    <source>
        <dbReference type="ARBA" id="ARBA00004496"/>
    </source>
</evidence>
<feature type="domain" description="HYDIN/VesB/CFA65-like Ig-like" evidence="7">
    <location>
        <begin position="255"/>
        <end position="353"/>
    </location>
</feature>
<name>A0ABM8IEX0_9BACE</name>
<dbReference type="InterPro" id="IPR011467">
    <property type="entry name" value="DUF1573"/>
</dbReference>
<feature type="signal peptide" evidence="6">
    <location>
        <begin position="1"/>
        <end position="22"/>
    </location>
</feature>
<keyword evidence="6" id="KW-0732">Signal</keyword>
<dbReference type="RefSeq" id="WP_353331840.1">
    <property type="nucleotide sequence ID" value="NZ_AP028055.1"/>
</dbReference>
<evidence type="ECO:0000313" key="9">
    <source>
        <dbReference type="Proteomes" id="UP001496674"/>
    </source>
</evidence>
<dbReference type="EMBL" id="AP028055">
    <property type="protein sequence ID" value="BEH00470.1"/>
    <property type="molecule type" value="Genomic_DNA"/>
</dbReference>
<keyword evidence="4" id="KW-0969">Cilium</keyword>
<sequence length="362" mass="39972">MKRLFLLTCSLFFLSQAVWSQARISTNEDVYDFGIIPRNKPVTKEFLITNTGNQPLVIYNVDASCACTANGWTKRPIAPGDTGHVRSTFDAKTMGHFYKTVNIYSNASNGVKHVGLKGEVALDVINYKKELAYEIGPFRLDKRYIEFPPANSGDMPSAEIQVANTSEKALDVTLMHLPSYLKAEATPKILNRGRKGKITLTLDTKQLKELGLTQVPVYLARYSGDKVSPDNEIDISAILLPGFSGMTPFQQNNAPKISLSATELNLGEIPLKGKVSQTIIITNTGKTRLEIKKLQVFNSAVGVSLGKKNIQPGQTTKLKVDISGKWLKKTKGEKKVMMITNDPANPLVMINLKVKIKEDTKK</sequence>
<dbReference type="Proteomes" id="UP001496674">
    <property type="component" value="Chromosome"/>
</dbReference>
<comment type="subcellular location">
    <subcellularLocation>
        <location evidence="1">Cell projection</location>
        <location evidence="1">Cilium</location>
    </subcellularLocation>
    <subcellularLocation>
        <location evidence="2">Cytoplasm</location>
    </subcellularLocation>
</comment>
<dbReference type="Pfam" id="PF07610">
    <property type="entry name" value="DUF1573"/>
    <property type="match status" value="1"/>
</dbReference>
<evidence type="ECO:0000313" key="8">
    <source>
        <dbReference type="EMBL" id="BEH00470.1"/>
    </source>
</evidence>
<gene>
    <name evidence="8" type="ORF">BSYN_27340</name>
</gene>
<evidence type="ECO:0000256" key="3">
    <source>
        <dbReference type="ARBA" id="ARBA00022490"/>
    </source>
</evidence>
<evidence type="ECO:0000256" key="6">
    <source>
        <dbReference type="SAM" id="SignalP"/>
    </source>
</evidence>
<evidence type="ECO:0000256" key="4">
    <source>
        <dbReference type="ARBA" id="ARBA00023069"/>
    </source>
</evidence>
<dbReference type="InterPro" id="IPR013783">
    <property type="entry name" value="Ig-like_fold"/>
</dbReference>
<dbReference type="NCBIfam" id="NF012200">
    <property type="entry name" value="choice_anch_D"/>
    <property type="match status" value="2"/>
</dbReference>
<dbReference type="PANTHER" id="PTHR37833:SF1">
    <property type="entry name" value="SIGNAL PEPTIDE PROTEIN"/>
    <property type="match status" value="1"/>
</dbReference>
<evidence type="ECO:0000256" key="1">
    <source>
        <dbReference type="ARBA" id="ARBA00004138"/>
    </source>
</evidence>
<dbReference type="Pfam" id="PF22544">
    <property type="entry name" value="HYDIN_VesB_CFA65-like_Ig"/>
    <property type="match status" value="1"/>
</dbReference>
<dbReference type="InterPro" id="IPR053879">
    <property type="entry name" value="HYDIN_VesB_CFA65-like_Ig"/>
</dbReference>
<proteinExistence type="predicted"/>
<keyword evidence="5" id="KW-0966">Cell projection</keyword>
<dbReference type="Gene3D" id="2.60.40.10">
    <property type="entry name" value="Immunoglobulins"/>
    <property type="match status" value="3"/>
</dbReference>
<protein>
    <recommendedName>
        <fullName evidence="7">HYDIN/VesB/CFA65-like Ig-like domain-containing protein</fullName>
    </recommendedName>
</protein>
<evidence type="ECO:0000259" key="7">
    <source>
        <dbReference type="Pfam" id="PF22544"/>
    </source>
</evidence>
<accession>A0ABM8IEX0</accession>
<evidence type="ECO:0000256" key="5">
    <source>
        <dbReference type="ARBA" id="ARBA00023273"/>
    </source>
</evidence>
<dbReference type="PANTHER" id="PTHR37833">
    <property type="entry name" value="LIPOPROTEIN-RELATED"/>
    <property type="match status" value="1"/>
</dbReference>
<feature type="chain" id="PRO_5046884108" description="HYDIN/VesB/CFA65-like Ig-like domain-containing protein" evidence="6">
    <location>
        <begin position="23"/>
        <end position="362"/>
    </location>
</feature>
<reference evidence="8 9" key="1">
    <citation type="submission" date="2023-04" db="EMBL/GenBank/DDBJ databases">
        <title>Draft genome sequence of acteroides sedimenti strain YN3PY1.</title>
        <authorList>
            <person name="Yoshida N."/>
        </authorList>
    </citation>
    <scope>NUCLEOTIDE SEQUENCE [LARGE SCALE GENOMIC DNA]</scope>
    <source>
        <strain evidence="8 9">YN3PY1</strain>
    </source>
</reference>
<organism evidence="8 9">
    <name type="scientific">Bacteroides sedimenti</name>
    <dbReference type="NCBI Taxonomy" id="2136147"/>
    <lineage>
        <taxon>Bacteria</taxon>
        <taxon>Pseudomonadati</taxon>
        <taxon>Bacteroidota</taxon>
        <taxon>Bacteroidia</taxon>
        <taxon>Bacteroidales</taxon>
        <taxon>Bacteroidaceae</taxon>
        <taxon>Bacteroides</taxon>
    </lineage>
</organism>
<keyword evidence="9" id="KW-1185">Reference proteome</keyword>